<accession>A0A3S1IWV0</accession>
<name>A0A3S1IWV0_9CYAN</name>
<reference evidence="1" key="2">
    <citation type="journal article" date="2019" name="Genome Biol. Evol.">
        <title>Day and night: Metabolic profiles and evolutionary relationships of six axenic non-marine cyanobacteria.</title>
        <authorList>
            <person name="Will S.E."/>
            <person name="Henke P."/>
            <person name="Boedeker C."/>
            <person name="Huang S."/>
            <person name="Brinkmann H."/>
            <person name="Rohde M."/>
            <person name="Jarek M."/>
            <person name="Friedl T."/>
            <person name="Seufert S."/>
            <person name="Schumacher M."/>
            <person name="Overmann J."/>
            <person name="Neumann-Schaal M."/>
            <person name="Petersen J."/>
        </authorList>
    </citation>
    <scope>NUCLEOTIDE SEQUENCE [LARGE SCALE GENOMIC DNA]</scope>
    <source>
        <strain evidence="1">PCC 7102</strain>
    </source>
</reference>
<gene>
    <name evidence="1" type="ORF">DSM106972_052870</name>
</gene>
<dbReference type="RefSeq" id="WP_127083575.1">
    <property type="nucleotide sequence ID" value="NZ_RSCL01000013.1"/>
</dbReference>
<comment type="caution">
    <text evidence="1">The sequence shown here is derived from an EMBL/GenBank/DDBJ whole genome shotgun (WGS) entry which is preliminary data.</text>
</comment>
<dbReference type="Proteomes" id="UP000271624">
    <property type="component" value="Unassembled WGS sequence"/>
</dbReference>
<protein>
    <submittedName>
        <fullName evidence="1">Uncharacterized protein</fullName>
    </submittedName>
</protein>
<dbReference type="OrthoDB" id="2678579at2"/>
<evidence type="ECO:0000313" key="2">
    <source>
        <dbReference type="Proteomes" id="UP000271624"/>
    </source>
</evidence>
<dbReference type="EMBL" id="RSCL01000013">
    <property type="protein sequence ID" value="RUT03648.1"/>
    <property type="molecule type" value="Genomic_DNA"/>
</dbReference>
<reference evidence="1" key="1">
    <citation type="submission" date="2018-12" db="EMBL/GenBank/DDBJ databases">
        <authorList>
            <person name="Will S."/>
            <person name="Neumann-Schaal M."/>
            <person name="Henke P."/>
        </authorList>
    </citation>
    <scope>NUCLEOTIDE SEQUENCE</scope>
    <source>
        <strain evidence="1">PCC 7102</strain>
    </source>
</reference>
<sequence length="493" mass="55607">MINAVKKSFGCQLNSLTLYLKENYHSGSPESGFANYVFHQTNSSMPFETANNVNISTIDQNRLSEAPTLAAVGYALVCGKHFNNDFLEIWADGLLRLSGRNAFPLHRNSFFYRPIELFGIALGTNHYYKNQPEKLVWLQDIFTQGEKQLIHSDFWTFLLSAYAAHILSINWKLIRLPLVDEMDVDQLALVKWLRSVAPTFASKFGVVELEPSIDKALLEYSLEYPIPTNDSARVALLHFAIKKTIIQIIQSNKDDIEQICSNPQQAIEWLHITCDKIHVVTQHLQSCFQKSISELPKIRSMQILLQVLSTLRDDICIIDTEISEQIRMHSSLYISNNHGNIFTGDILNMTQNQESITNQTKINTSNSTIGFINSGSGTVCNFSQHIGQNIDEVTKLITSLREIAKQFPDTQREEALVYLDDLQEDISTPEKQKPERIKIRLTRLLAIGGTIAGIVAGATDFSNNVLELSQKLNVPIELNHHSIPKIPPSTSQP</sequence>
<evidence type="ECO:0000313" key="1">
    <source>
        <dbReference type="EMBL" id="RUT03648.1"/>
    </source>
</evidence>
<keyword evidence="2" id="KW-1185">Reference proteome</keyword>
<organism evidence="1 2">
    <name type="scientific">Dulcicalothrix desertica PCC 7102</name>
    <dbReference type="NCBI Taxonomy" id="232991"/>
    <lineage>
        <taxon>Bacteria</taxon>
        <taxon>Bacillati</taxon>
        <taxon>Cyanobacteriota</taxon>
        <taxon>Cyanophyceae</taxon>
        <taxon>Nostocales</taxon>
        <taxon>Calotrichaceae</taxon>
        <taxon>Dulcicalothrix</taxon>
    </lineage>
</organism>
<proteinExistence type="predicted"/>
<dbReference type="AlphaFoldDB" id="A0A3S1IWV0"/>